<dbReference type="PANTHER" id="PTHR11138">
    <property type="entry name" value="METHIONYL-TRNA FORMYLTRANSFERASE"/>
    <property type="match status" value="1"/>
</dbReference>
<evidence type="ECO:0000313" key="8">
    <source>
        <dbReference type="Proteomes" id="UP001187531"/>
    </source>
</evidence>
<dbReference type="InterPro" id="IPR005793">
    <property type="entry name" value="Formyl_trans_C"/>
</dbReference>
<evidence type="ECO:0000259" key="6">
    <source>
        <dbReference type="Pfam" id="PF02911"/>
    </source>
</evidence>
<keyword evidence="3" id="KW-0808">Transferase</keyword>
<comment type="caution">
    <text evidence="7">The sequence shown here is derived from an EMBL/GenBank/DDBJ whole genome shotgun (WGS) entry which is preliminary data.</text>
</comment>
<reference evidence="7" key="1">
    <citation type="submission" date="2023-07" db="EMBL/GenBank/DDBJ databases">
        <title>Chromosome-level genome assembly of Artemia franciscana.</title>
        <authorList>
            <person name="Jo E."/>
        </authorList>
    </citation>
    <scope>NUCLEOTIDE SEQUENCE</scope>
    <source>
        <tissue evidence="7">Whole body</tissue>
    </source>
</reference>
<name>A0AA88I2P6_ARTSF</name>
<dbReference type="CDD" id="cd08646">
    <property type="entry name" value="FMT_core_Met-tRNA-FMT_N"/>
    <property type="match status" value="1"/>
</dbReference>
<feature type="domain" description="Formyl transferase C-terminal" evidence="6">
    <location>
        <begin position="176"/>
        <end position="284"/>
    </location>
</feature>
<gene>
    <name evidence="7" type="ORF">QYM36_003926</name>
</gene>
<dbReference type="GO" id="GO:0004479">
    <property type="term" value="F:methionyl-tRNA formyltransferase activity"/>
    <property type="evidence" value="ECO:0007669"/>
    <property type="project" value="UniProtKB-EC"/>
</dbReference>
<accession>A0AA88I2P6</accession>
<dbReference type="Gene3D" id="3.40.50.12230">
    <property type="match status" value="1"/>
</dbReference>
<dbReference type="PANTHER" id="PTHR11138:SF5">
    <property type="entry name" value="METHIONYL-TRNA FORMYLTRANSFERASE, MITOCHONDRIAL"/>
    <property type="match status" value="1"/>
</dbReference>
<dbReference type="GO" id="GO:0005739">
    <property type="term" value="C:mitochondrion"/>
    <property type="evidence" value="ECO:0007669"/>
    <property type="project" value="TreeGrafter"/>
</dbReference>
<dbReference type="InterPro" id="IPR002376">
    <property type="entry name" value="Formyl_transf_N"/>
</dbReference>
<dbReference type="EC" id="2.1.2.9" evidence="2"/>
<protein>
    <recommendedName>
        <fullName evidence="2">methionyl-tRNA formyltransferase</fullName>
        <ecNumber evidence="2">2.1.2.9</ecNumber>
    </recommendedName>
</protein>
<dbReference type="Pfam" id="PF00551">
    <property type="entry name" value="Formyl_trans_N"/>
    <property type="match status" value="1"/>
</dbReference>
<comment type="similarity">
    <text evidence="1">Belongs to the Fmt family.</text>
</comment>
<dbReference type="Proteomes" id="UP001187531">
    <property type="component" value="Unassembled WGS sequence"/>
</dbReference>
<dbReference type="InterPro" id="IPR036477">
    <property type="entry name" value="Formyl_transf_N_sf"/>
</dbReference>
<dbReference type="SUPFAM" id="SSF50486">
    <property type="entry name" value="FMT C-terminal domain-like"/>
    <property type="match status" value="1"/>
</dbReference>
<evidence type="ECO:0000313" key="7">
    <source>
        <dbReference type="EMBL" id="KAK2721778.1"/>
    </source>
</evidence>
<dbReference type="SUPFAM" id="SSF53328">
    <property type="entry name" value="Formyltransferase"/>
    <property type="match status" value="1"/>
</dbReference>
<evidence type="ECO:0000256" key="1">
    <source>
        <dbReference type="ARBA" id="ARBA00010699"/>
    </source>
</evidence>
<evidence type="ECO:0000259" key="5">
    <source>
        <dbReference type="Pfam" id="PF00551"/>
    </source>
</evidence>
<evidence type="ECO:0000256" key="2">
    <source>
        <dbReference type="ARBA" id="ARBA00012261"/>
    </source>
</evidence>
<dbReference type="EMBL" id="JAVRJZ010000006">
    <property type="protein sequence ID" value="KAK2721778.1"/>
    <property type="molecule type" value="Genomic_DNA"/>
</dbReference>
<dbReference type="Pfam" id="PF02911">
    <property type="entry name" value="Formyl_trans_C"/>
    <property type="match status" value="1"/>
</dbReference>
<dbReference type="InterPro" id="IPR041711">
    <property type="entry name" value="Met-tRNA-FMT_N"/>
</dbReference>
<evidence type="ECO:0000256" key="4">
    <source>
        <dbReference type="ARBA" id="ARBA00022917"/>
    </source>
</evidence>
<dbReference type="InterPro" id="IPR011034">
    <property type="entry name" value="Formyl_transferase-like_C_sf"/>
</dbReference>
<keyword evidence="4" id="KW-0648">Protein biosynthesis</keyword>
<feature type="domain" description="Formyl transferase N-terminal" evidence="5">
    <location>
        <begin position="24"/>
        <end position="150"/>
    </location>
</feature>
<keyword evidence="8" id="KW-1185">Reference proteome</keyword>
<dbReference type="AlphaFoldDB" id="A0AA88I2P6"/>
<proteinExistence type="inferred from homology"/>
<evidence type="ECO:0000256" key="3">
    <source>
        <dbReference type="ARBA" id="ARBA00022679"/>
    </source>
</evidence>
<organism evidence="7 8">
    <name type="scientific">Artemia franciscana</name>
    <name type="common">Brine shrimp</name>
    <name type="synonym">Artemia sanfranciscana</name>
    <dbReference type="NCBI Taxonomy" id="6661"/>
    <lineage>
        <taxon>Eukaryota</taxon>
        <taxon>Metazoa</taxon>
        <taxon>Ecdysozoa</taxon>
        <taxon>Arthropoda</taxon>
        <taxon>Crustacea</taxon>
        <taxon>Branchiopoda</taxon>
        <taxon>Anostraca</taxon>
        <taxon>Artemiidae</taxon>
        <taxon>Artemia</taxon>
    </lineage>
</organism>
<sequence length="297" mass="33574">MKPKRRRRFISRLDVVTSAKYTLSNPVAKIVNKEELQSREWPVKDLKANEYDVGVVVSFGHLIPSRIISMFPFGMINIHASLLPRWRGAAPIMHALMAGDEEVGVTLMKIHPHRFDVGEIVSQKKISVPLHLTRKELTPQLAVLGAELIEDALPGLAQKLAAAVPQPENGVTLAPKIDSSYGKFDWNNITAIELYNRWRGLHGAIPLFTKWGSKTIKLEKLEPPVSDSVATPLTKDLNVRPGILLYHKKRRTILCRCVDSWIQISELCLVGRPVQKALDFRNGFLLKEHRDNWYFGP</sequence>